<dbReference type="EMBL" id="MOAM01000046">
    <property type="protein sequence ID" value="ROL62774.1"/>
    <property type="molecule type" value="Genomic_DNA"/>
</dbReference>
<comment type="caution">
    <text evidence="1">The sequence shown here is derived from an EMBL/GenBank/DDBJ whole genome shotgun (WGS) entry which is preliminary data.</text>
</comment>
<reference evidence="1 2" key="1">
    <citation type="submission" date="2016-10" db="EMBL/GenBank/DDBJ databases">
        <title>Comparative genome analysis of multiple Pseudomonas spp. focuses on biocontrol and plant growth promoting traits.</title>
        <authorList>
            <person name="Tao X.-Y."/>
            <person name="Taylor C.G."/>
        </authorList>
    </citation>
    <scope>NUCLEOTIDE SEQUENCE [LARGE SCALE GENOMIC DNA]</scope>
    <source>
        <strain evidence="1 2">15D11</strain>
    </source>
</reference>
<name>A0A423CTZ4_9PSED</name>
<organism evidence="1 2">
    <name type="scientific">Pseudomonas vranovensis</name>
    <dbReference type="NCBI Taxonomy" id="321661"/>
    <lineage>
        <taxon>Bacteria</taxon>
        <taxon>Pseudomonadati</taxon>
        <taxon>Pseudomonadota</taxon>
        <taxon>Gammaproteobacteria</taxon>
        <taxon>Pseudomonadales</taxon>
        <taxon>Pseudomonadaceae</taxon>
        <taxon>Pseudomonas</taxon>
    </lineage>
</organism>
<proteinExistence type="predicted"/>
<protein>
    <submittedName>
        <fullName evidence="1">Uncharacterized protein</fullName>
    </submittedName>
</protein>
<keyword evidence="2" id="KW-1185">Reference proteome</keyword>
<gene>
    <name evidence="1" type="ORF">BHU25_24185</name>
</gene>
<dbReference type="AlphaFoldDB" id="A0A423CTZ4"/>
<evidence type="ECO:0000313" key="1">
    <source>
        <dbReference type="EMBL" id="ROL62774.1"/>
    </source>
</evidence>
<dbReference type="Proteomes" id="UP000285286">
    <property type="component" value="Unassembled WGS sequence"/>
</dbReference>
<sequence>MSEHKTCAFNTDSSASPVQRLSEVENELLILFRQLSPVDQGCVQRVAQVLCLGVQEAERGRCRIPESA</sequence>
<evidence type="ECO:0000313" key="2">
    <source>
        <dbReference type="Proteomes" id="UP000285286"/>
    </source>
</evidence>
<accession>A0A423CTZ4</accession>